<dbReference type="SUPFAM" id="SSF52540">
    <property type="entry name" value="P-loop containing nucleoside triphosphate hydrolases"/>
    <property type="match status" value="1"/>
</dbReference>
<dbReference type="PROSITE" id="PS51192">
    <property type="entry name" value="HELICASE_ATP_BIND_1"/>
    <property type="match status" value="1"/>
</dbReference>
<name>A0ABN6NIX1_THEBO</name>
<dbReference type="Gene3D" id="3.40.50.10810">
    <property type="entry name" value="Tandem AAA-ATPase domain"/>
    <property type="match status" value="1"/>
</dbReference>
<dbReference type="CDD" id="cd18793">
    <property type="entry name" value="SF2_C_SNF"/>
    <property type="match status" value="1"/>
</dbReference>
<dbReference type="PANTHER" id="PTHR45766">
    <property type="entry name" value="DNA ANNEALING HELICASE AND ENDONUCLEASE ZRANB3 FAMILY MEMBER"/>
    <property type="match status" value="1"/>
</dbReference>
<dbReference type="Pfam" id="PF00271">
    <property type="entry name" value="Helicase_C"/>
    <property type="match status" value="1"/>
</dbReference>
<dbReference type="InterPro" id="IPR000330">
    <property type="entry name" value="SNF2_N"/>
</dbReference>
<dbReference type="InterPro" id="IPR057342">
    <property type="entry name" value="DEXDc_RapA"/>
</dbReference>
<sequence length="871" mass="97812">MMEALRDLLPHEALTPSQFPAPSPEKPGSYQTFSLFAQGAQLLLRDGVAPLRSLGRVGVRPRPYQLVPLLMALRLDPVRLLIADDVGVGKTVEAGLIARELLDRKLARRLAVLVPPHLIEQWVEELRTKFALDPVVVSSGSLARLEREVPPGENVYAVHRVIVASIDFVKHERHRPLFLAGAPDLVIVDEAHGAVGGPAAASQQRYELVRALAEDPTRHLLLLTATPHSGIPEAFSRLMGLLDPEFGAREDLLSHEAGRARLAQHFVQRTRKDIAELWEKIPLFPERQVIYPHYTLTPEYRALYERAFTYARAIVRGSEGLGETQRRLRWWGALALLRSVMSSPRSAQAALERRLGREEVEALEGYAPWVYEGTEAPSEDEVPSPLLQLVESARKGTLQELRRLAKAITPERDAKLQGLLTILEDFLRRGHHPVVWCHFVDTAEYVGEAVRARFPQAHVAVVTGRMEPSLRREAVEALMEHAPRILVATDCVSEGINLQRGFTAVVHYDLPWNPNRLEQREGRVDRFGQRAKEVVVARYRGKDNPVDEKVVNVLLRKAEEIRRALGVYVPVPDEERYVVDRMVRELFYSEAQPLLFAEALEAEERWGRDVEREGVSRSRFAQRTLRPEEVLASLEETDAVLGSPEAVRAFVLLAARFLSLGVKEAEGVVTLLPHEDLPEGVREVFSNGKGKLRPLRLAFADPAPDGVQVAGRTHPLVVALARHFFERPLVTNEGRYAVWRVAGIPEATYLYLLRPRYRIRERQAEVLGEEVRLLALRGGTLLPEEEARRLLEADPAGDLEPGSKKNFASLALDRYEEAAPLVEAFLRDRARAVREAHRSVRRASRQRVGDVVVEPVPPPDLLAFAVLLPAR</sequence>
<keyword evidence="3 7" id="KW-0347">Helicase</keyword>
<dbReference type="CDD" id="cd18011">
    <property type="entry name" value="DEXDc_RapA"/>
    <property type="match status" value="1"/>
</dbReference>
<protein>
    <submittedName>
        <fullName evidence="7">Helicase</fullName>
    </submittedName>
</protein>
<evidence type="ECO:0000256" key="2">
    <source>
        <dbReference type="ARBA" id="ARBA00022801"/>
    </source>
</evidence>
<dbReference type="PROSITE" id="PS51194">
    <property type="entry name" value="HELICASE_CTER"/>
    <property type="match status" value="1"/>
</dbReference>
<dbReference type="InterPro" id="IPR027417">
    <property type="entry name" value="P-loop_NTPase"/>
</dbReference>
<gene>
    <name evidence="7" type="ORF">TbrSNM41_23080</name>
</gene>
<dbReference type="SMART" id="SM00487">
    <property type="entry name" value="DEXDc"/>
    <property type="match status" value="1"/>
</dbReference>
<keyword evidence="8" id="KW-1185">Reference proteome</keyword>
<evidence type="ECO:0000256" key="1">
    <source>
        <dbReference type="ARBA" id="ARBA00022741"/>
    </source>
</evidence>
<dbReference type="SMART" id="SM00490">
    <property type="entry name" value="HELICc"/>
    <property type="match status" value="1"/>
</dbReference>
<dbReference type="Gene3D" id="3.40.50.300">
    <property type="entry name" value="P-loop containing nucleotide triphosphate hydrolases"/>
    <property type="match status" value="1"/>
</dbReference>
<evidence type="ECO:0000313" key="7">
    <source>
        <dbReference type="EMBL" id="BDG17574.1"/>
    </source>
</evidence>
<reference evidence="7 8" key="1">
    <citation type="journal article" date="2022" name="Microbiol. Resour. Announc.">
        <title>Complete Genome Sequences of Thermus Strains Isolated from Senami Hot Spring in Japan.</title>
        <authorList>
            <person name="Miyazaki K."/>
        </authorList>
    </citation>
    <scope>NUCLEOTIDE SEQUENCE [LARGE SCALE GENOMIC DNA]</scope>
    <source>
        <strain evidence="7 8">SNM4-1</strain>
        <plasmid evidence="7 8">pTbrSNM4-1b</plasmid>
    </source>
</reference>
<evidence type="ECO:0000256" key="4">
    <source>
        <dbReference type="ARBA" id="ARBA00022840"/>
    </source>
</evidence>
<dbReference type="RefSeq" id="WP_275973848.1">
    <property type="nucleotide sequence ID" value="NZ_AP025594.1"/>
</dbReference>
<evidence type="ECO:0000259" key="6">
    <source>
        <dbReference type="PROSITE" id="PS51194"/>
    </source>
</evidence>
<proteinExistence type="predicted"/>
<dbReference type="InterPro" id="IPR014001">
    <property type="entry name" value="Helicase_ATP-bd"/>
</dbReference>
<keyword evidence="1" id="KW-0547">Nucleotide-binding</keyword>
<feature type="domain" description="Helicase ATP-binding" evidence="5">
    <location>
        <begin position="71"/>
        <end position="245"/>
    </location>
</feature>
<organism evidence="7 8">
    <name type="scientific">Thermus brockianus</name>
    <dbReference type="NCBI Taxonomy" id="56956"/>
    <lineage>
        <taxon>Bacteria</taxon>
        <taxon>Thermotogati</taxon>
        <taxon>Deinococcota</taxon>
        <taxon>Deinococci</taxon>
        <taxon>Thermales</taxon>
        <taxon>Thermaceae</taxon>
        <taxon>Thermus</taxon>
    </lineage>
</organism>
<dbReference type="GO" id="GO:0004386">
    <property type="term" value="F:helicase activity"/>
    <property type="evidence" value="ECO:0007669"/>
    <property type="project" value="UniProtKB-KW"/>
</dbReference>
<geneLocation type="plasmid" evidence="7 8">
    <name>pTbrSNM4-1b</name>
</geneLocation>
<dbReference type="PANTHER" id="PTHR45766:SF6">
    <property type="entry name" value="SWI_SNF-RELATED MATRIX-ASSOCIATED ACTIN-DEPENDENT REGULATOR OF CHROMATIN SUBFAMILY A-LIKE PROTEIN 1"/>
    <property type="match status" value="1"/>
</dbReference>
<keyword evidence="4" id="KW-0067">ATP-binding</keyword>
<keyword evidence="2" id="KW-0378">Hydrolase</keyword>
<dbReference type="InterPro" id="IPR049730">
    <property type="entry name" value="SNF2/RAD54-like_C"/>
</dbReference>
<dbReference type="InterPro" id="IPR001650">
    <property type="entry name" value="Helicase_C-like"/>
</dbReference>
<keyword evidence="7" id="KW-0614">Plasmid</keyword>
<evidence type="ECO:0000256" key="3">
    <source>
        <dbReference type="ARBA" id="ARBA00022806"/>
    </source>
</evidence>
<evidence type="ECO:0000259" key="5">
    <source>
        <dbReference type="PROSITE" id="PS51192"/>
    </source>
</evidence>
<accession>A0ABN6NIX1</accession>
<dbReference type="EMBL" id="AP025594">
    <property type="protein sequence ID" value="BDG17574.1"/>
    <property type="molecule type" value="Genomic_DNA"/>
</dbReference>
<dbReference type="Pfam" id="PF00176">
    <property type="entry name" value="SNF2-rel_dom"/>
    <property type="match status" value="1"/>
</dbReference>
<feature type="domain" description="Helicase C-terminal" evidence="6">
    <location>
        <begin position="415"/>
        <end position="577"/>
    </location>
</feature>
<evidence type="ECO:0000313" key="8">
    <source>
        <dbReference type="Proteomes" id="UP000831120"/>
    </source>
</evidence>
<dbReference type="InterPro" id="IPR038718">
    <property type="entry name" value="SNF2-like_sf"/>
</dbReference>
<dbReference type="Proteomes" id="UP000831120">
    <property type="component" value="Plasmid pTbrSNM4-1b"/>
</dbReference>